<evidence type="ECO:0000313" key="1">
    <source>
        <dbReference type="EMBL" id="KAL0288976.1"/>
    </source>
</evidence>
<dbReference type="AlphaFoldDB" id="A0AAW2J2Y6"/>
<name>A0AAW2J2Y6_9LAMI</name>
<reference evidence="1" key="2">
    <citation type="journal article" date="2024" name="Plant">
        <title>Genomic evolution and insights into agronomic trait innovations of Sesamum species.</title>
        <authorList>
            <person name="Miao H."/>
            <person name="Wang L."/>
            <person name="Qu L."/>
            <person name="Liu H."/>
            <person name="Sun Y."/>
            <person name="Le M."/>
            <person name="Wang Q."/>
            <person name="Wei S."/>
            <person name="Zheng Y."/>
            <person name="Lin W."/>
            <person name="Duan Y."/>
            <person name="Cao H."/>
            <person name="Xiong S."/>
            <person name="Wang X."/>
            <person name="Wei L."/>
            <person name="Li C."/>
            <person name="Ma Q."/>
            <person name="Ju M."/>
            <person name="Zhao R."/>
            <person name="Li G."/>
            <person name="Mu C."/>
            <person name="Tian Q."/>
            <person name="Mei H."/>
            <person name="Zhang T."/>
            <person name="Gao T."/>
            <person name="Zhang H."/>
        </authorList>
    </citation>
    <scope>NUCLEOTIDE SEQUENCE</scope>
    <source>
        <strain evidence="1">G01</strain>
    </source>
</reference>
<gene>
    <name evidence="1" type="ORF">Sangu_2635600</name>
</gene>
<protein>
    <submittedName>
        <fullName evidence="1">Uncharacterized protein</fullName>
    </submittedName>
</protein>
<comment type="caution">
    <text evidence="1">The sequence shown here is derived from an EMBL/GenBank/DDBJ whole genome shotgun (WGS) entry which is preliminary data.</text>
</comment>
<accession>A0AAW2J2Y6</accession>
<proteinExistence type="predicted"/>
<reference evidence="1" key="1">
    <citation type="submission" date="2020-06" db="EMBL/GenBank/DDBJ databases">
        <authorList>
            <person name="Li T."/>
            <person name="Hu X."/>
            <person name="Zhang T."/>
            <person name="Song X."/>
            <person name="Zhang H."/>
            <person name="Dai N."/>
            <person name="Sheng W."/>
            <person name="Hou X."/>
            <person name="Wei L."/>
        </authorList>
    </citation>
    <scope>NUCLEOTIDE SEQUENCE</scope>
    <source>
        <strain evidence="1">G01</strain>
        <tissue evidence="1">Leaf</tissue>
    </source>
</reference>
<dbReference type="EMBL" id="JACGWK010001421">
    <property type="protein sequence ID" value="KAL0288976.1"/>
    <property type="molecule type" value="Genomic_DNA"/>
</dbReference>
<organism evidence="1">
    <name type="scientific">Sesamum angustifolium</name>
    <dbReference type="NCBI Taxonomy" id="2727405"/>
    <lineage>
        <taxon>Eukaryota</taxon>
        <taxon>Viridiplantae</taxon>
        <taxon>Streptophyta</taxon>
        <taxon>Embryophyta</taxon>
        <taxon>Tracheophyta</taxon>
        <taxon>Spermatophyta</taxon>
        <taxon>Magnoliopsida</taxon>
        <taxon>eudicotyledons</taxon>
        <taxon>Gunneridae</taxon>
        <taxon>Pentapetalae</taxon>
        <taxon>asterids</taxon>
        <taxon>lamiids</taxon>
        <taxon>Lamiales</taxon>
        <taxon>Pedaliaceae</taxon>
        <taxon>Sesamum</taxon>
    </lineage>
</organism>
<sequence length="92" mass="10803">MARPKTRLEELSTKDEILWKQRAKALWLNKGDKNTTFFHAKANERKLRKEVKALRDETGTLISNRYESYQINSAMLFPRNIPVHTTPKLCDT</sequence>